<dbReference type="InterPro" id="IPR036638">
    <property type="entry name" value="HLH_DNA-bd_sf"/>
</dbReference>
<keyword evidence="3" id="KW-0238">DNA-binding</keyword>
<dbReference type="InterPro" id="IPR045847">
    <property type="entry name" value="AIG1-like"/>
</dbReference>
<dbReference type="GO" id="GO:0046983">
    <property type="term" value="F:protein dimerization activity"/>
    <property type="evidence" value="ECO:0007669"/>
    <property type="project" value="InterPro"/>
</dbReference>
<evidence type="ECO:0000313" key="6">
    <source>
        <dbReference type="EMBL" id="KAK8936351.1"/>
    </source>
</evidence>
<evidence type="ECO:0000256" key="3">
    <source>
        <dbReference type="ARBA" id="ARBA00023125"/>
    </source>
</evidence>
<dbReference type="SUPFAM" id="SSF47459">
    <property type="entry name" value="HLH, helix-loop-helix DNA-binding domain"/>
    <property type="match status" value="1"/>
</dbReference>
<keyword evidence="2" id="KW-0805">Transcription regulation</keyword>
<keyword evidence="4" id="KW-0804">Transcription</keyword>
<dbReference type="PANTHER" id="PTHR45844:SF18">
    <property type="entry name" value="TRANSCRIPTION FACTOR BHLH51"/>
    <property type="match status" value="1"/>
</dbReference>
<dbReference type="Proteomes" id="UP001418222">
    <property type="component" value="Unassembled WGS sequence"/>
</dbReference>
<evidence type="ECO:0000256" key="1">
    <source>
        <dbReference type="ARBA" id="ARBA00005510"/>
    </source>
</evidence>
<dbReference type="Pfam" id="PF00010">
    <property type="entry name" value="HLH"/>
    <property type="match status" value="1"/>
</dbReference>
<dbReference type="GO" id="GO:0003700">
    <property type="term" value="F:DNA-binding transcription factor activity"/>
    <property type="evidence" value="ECO:0007669"/>
    <property type="project" value="InterPro"/>
</dbReference>
<dbReference type="SMART" id="SM00353">
    <property type="entry name" value="HLH"/>
    <property type="match status" value="1"/>
</dbReference>
<evidence type="ECO:0000259" key="5">
    <source>
        <dbReference type="PROSITE" id="PS50888"/>
    </source>
</evidence>
<dbReference type="PROSITE" id="PS50888">
    <property type="entry name" value="BHLH"/>
    <property type="match status" value="1"/>
</dbReference>
<keyword evidence="7" id="KW-1185">Reference proteome</keyword>
<dbReference type="GO" id="GO:0003677">
    <property type="term" value="F:DNA binding"/>
    <property type="evidence" value="ECO:0007669"/>
    <property type="project" value="UniProtKB-KW"/>
</dbReference>
<name>A0AAP0BDN1_9ASPA</name>
<evidence type="ECO:0000256" key="4">
    <source>
        <dbReference type="ARBA" id="ARBA00023163"/>
    </source>
</evidence>
<gene>
    <name evidence="6" type="primary">BHLH30</name>
    <name evidence="6" type="ORF">KSP39_PZI013820</name>
</gene>
<proteinExistence type="inferred from homology"/>
<accession>A0AAP0BDN1</accession>
<evidence type="ECO:0000313" key="7">
    <source>
        <dbReference type="Proteomes" id="UP001418222"/>
    </source>
</evidence>
<organism evidence="6 7">
    <name type="scientific">Platanthera zijinensis</name>
    <dbReference type="NCBI Taxonomy" id="2320716"/>
    <lineage>
        <taxon>Eukaryota</taxon>
        <taxon>Viridiplantae</taxon>
        <taxon>Streptophyta</taxon>
        <taxon>Embryophyta</taxon>
        <taxon>Tracheophyta</taxon>
        <taxon>Spermatophyta</taxon>
        <taxon>Magnoliopsida</taxon>
        <taxon>Liliopsida</taxon>
        <taxon>Asparagales</taxon>
        <taxon>Orchidaceae</taxon>
        <taxon>Orchidoideae</taxon>
        <taxon>Orchideae</taxon>
        <taxon>Orchidinae</taxon>
        <taxon>Platanthera</taxon>
    </lineage>
</organism>
<dbReference type="EMBL" id="JBBWWQ010000011">
    <property type="protein sequence ID" value="KAK8936351.1"/>
    <property type="molecule type" value="Genomic_DNA"/>
</dbReference>
<feature type="domain" description="BHLH" evidence="5">
    <location>
        <begin position="65"/>
        <end position="114"/>
    </location>
</feature>
<sequence length="232" mass="25693">MGECNNFSEESNKFDHGSSMYRGAPLLPKPFCSSAPPPVNRGRDLCLQPSSPSASTTSGDVLVAAAQRIHSLAEKRRRERINTHLATLKRMIPNSNKMDKASVLARVIEQVRALDRNAANISKTNTIPSSTNRVIVECENGRRSNFSSSVDEEVRIKATVCCDERPDLISDLMEAFDRLKLTAIRAELTSLGGRSHNIFTLCIKDGNRKVCINSLLESTRKMLIEIVSAKDY</sequence>
<dbReference type="PANTHER" id="PTHR45844">
    <property type="entry name" value="TRANSCRIPTION FACTOR BHLH30"/>
    <property type="match status" value="1"/>
</dbReference>
<dbReference type="AlphaFoldDB" id="A0AAP0BDN1"/>
<evidence type="ECO:0000256" key="2">
    <source>
        <dbReference type="ARBA" id="ARBA00023015"/>
    </source>
</evidence>
<dbReference type="Gene3D" id="4.10.280.10">
    <property type="entry name" value="Helix-loop-helix DNA-binding domain"/>
    <property type="match status" value="1"/>
</dbReference>
<comment type="caution">
    <text evidence="6">The sequence shown here is derived from an EMBL/GenBank/DDBJ whole genome shotgun (WGS) entry which is preliminary data.</text>
</comment>
<dbReference type="CDD" id="cd04873">
    <property type="entry name" value="ACT_UUR-ACR-like"/>
    <property type="match status" value="1"/>
</dbReference>
<reference evidence="6 7" key="1">
    <citation type="journal article" date="2022" name="Nat. Plants">
        <title>Genomes of leafy and leafless Platanthera orchids illuminate the evolution of mycoheterotrophy.</title>
        <authorList>
            <person name="Li M.H."/>
            <person name="Liu K.W."/>
            <person name="Li Z."/>
            <person name="Lu H.C."/>
            <person name="Ye Q.L."/>
            <person name="Zhang D."/>
            <person name="Wang J.Y."/>
            <person name="Li Y.F."/>
            <person name="Zhong Z.M."/>
            <person name="Liu X."/>
            <person name="Yu X."/>
            <person name="Liu D.K."/>
            <person name="Tu X.D."/>
            <person name="Liu B."/>
            <person name="Hao Y."/>
            <person name="Liao X.Y."/>
            <person name="Jiang Y.T."/>
            <person name="Sun W.H."/>
            <person name="Chen J."/>
            <person name="Chen Y.Q."/>
            <person name="Ai Y."/>
            <person name="Zhai J.W."/>
            <person name="Wu S.S."/>
            <person name="Zhou Z."/>
            <person name="Hsiao Y.Y."/>
            <person name="Wu W.L."/>
            <person name="Chen Y.Y."/>
            <person name="Lin Y.F."/>
            <person name="Hsu J.L."/>
            <person name="Li C.Y."/>
            <person name="Wang Z.W."/>
            <person name="Zhao X."/>
            <person name="Zhong W.Y."/>
            <person name="Ma X.K."/>
            <person name="Ma L."/>
            <person name="Huang J."/>
            <person name="Chen G.Z."/>
            <person name="Huang M.Z."/>
            <person name="Huang L."/>
            <person name="Peng D.H."/>
            <person name="Luo Y.B."/>
            <person name="Zou S.Q."/>
            <person name="Chen S.P."/>
            <person name="Lan S."/>
            <person name="Tsai W.C."/>
            <person name="Van de Peer Y."/>
            <person name="Liu Z.J."/>
        </authorList>
    </citation>
    <scope>NUCLEOTIDE SEQUENCE [LARGE SCALE GENOMIC DNA]</scope>
    <source>
        <strain evidence="6">Lor287</strain>
    </source>
</reference>
<dbReference type="InterPro" id="IPR011598">
    <property type="entry name" value="bHLH_dom"/>
</dbReference>
<comment type="similarity">
    <text evidence="1">Belongs to the bHLH protein family.</text>
</comment>
<protein>
    <submittedName>
        <fullName evidence="6">Transcription factor bHLH30</fullName>
    </submittedName>
</protein>